<keyword evidence="1" id="KW-1133">Transmembrane helix</keyword>
<gene>
    <name evidence="2" type="ORF">MHIP_14140</name>
</gene>
<evidence type="ECO:0000256" key="1">
    <source>
        <dbReference type="SAM" id="Phobius"/>
    </source>
</evidence>
<comment type="caution">
    <text evidence="2">The sequence shown here is derived from an EMBL/GenBank/DDBJ whole genome shotgun (WGS) entry which is preliminary data.</text>
</comment>
<organism evidence="2 3">
    <name type="scientific">Mycolicibacterium hippocampi</name>
    <dbReference type="NCBI Taxonomy" id="659824"/>
    <lineage>
        <taxon>Bacteria</taxon>
        <taxon>Bacillati</taxon>
        <taxon>Actinomycetota</taxon>
        <taxon>Actinomycetes</taxon>
        <taxon>Mycobacteriales</taxon>
        <taxon>Mycobacteriaceae</taxon>
        <taxon>Mycolicibacterium</taxon>
    </lineage>
</organism>
<proteinExistence type="predicted"/>
<dbReference type="Proteomes" id="UP000465304">
    <property type="component" value="Unassembled WGS sequence"/>
</dbReference>
<dbReference type="EMBL" id="BLLB01000002">
    <property type="protein sequence ID" value="GFH00931.1"/>
    <property type="molecule type" value="Genomic_DNA"/>
</dbReference>
<sequence>MFPADQAGNPFMMTSDRDFVEKRFDRPGALRPAVLYGTAVIALAGVALAFYAFGARDSVFAAALVPTLLFLGGVGALVRTYREWKGGGGWTAWQGVGWFLLLLMLVALAIPGSAYMVSGVE</sequence>
<feature type="transmembrane region" description="Helical" evidence="1">
    <location>
        <begin position="90"/>
        <end position="110"/>
    </location>
</feature>
<feature type="transmembrane region" description="Helical" evidence="1">
    <location>
        <begin position="33"/>
        <end position="53"/>
    </location>
</feature>
<keyword evidence="3" id="KW-1185">Reference proteome</keyword>
<accession>A0A7I9ZIT8</accession>
<keyword evidence="1" id="KW-0472">Membrane</keyword>
<dbReference type="AlphaFoldDB" id="A0A7I9ZIT8"/>
<keyword evidence="1" id="KW-0812">Transmembrane</keyword>
<evidence type="ECO:0000313" key="3">
    <source>
        <dbReference type="Proteomes" id="UP000465304"/>
    </source>
</evidence>
<protein>
    <submittedName>
        <fullName evidence="2">Uncharacterized protein</fullName>
    </submittedName>
</protein>
<reference evidence="2 3" key="1">
    <citation type="journal article" date="2019" name="Emerg. Microbes Infect.">
        <title>Comprehensive subspecies identification of 175 nontuberculous mycobacteria species based on 7547 genomic profiles.</title>
        <authorList>
            <person name="Matsumoto Y."/>
            <person name="Kinjo T."/>
            <person name="Motooka D."/>
            <person name="Nabeya D."/>
            <person name="Jung N."/>
            <person name="Uechi K."/>
            <person name="Horii T."/>
            <person name="Iida T."/>
            <person name="Fujita J."/>
            <person name="Nakamura S."/>
        </authorList>
    </citation>
    <scope>NUCLEOTIDE SEQUENCE [LARGE SCALE GENOMIC DNA]</scope>
    <source>
        <strain evidence="2 3">JCM 30996</strain>
    </source>
</reference>
<evidence type="ECO:0000313" key="2">
    <source>
        <dbReference type="EMBL" id="GFH00931.1"/>
    </source>
</evidence>
<feature type="transmembrane region" description="Helical" evidence="1">
    <location>
        <begin position="59"/>
        <end position="78"/>
    </location>
</feature>
<name>A0A7I9ZIT8_9MYCO</name>